<reference evidence="8 9" key="1">
    <citation type="submission" date="2019-02" db="EMBL/GenBank/DDBJ databases">
        <title>Deep-cultivation of Planctomycetes and their phenomic and genomic characterization uncovers novel biology.</title>
        <authorList>
            <person name="Wiegand S."/>
            <person name="Jogler M."/>
            <person name="Boedeker C."/>
            <person name="Pinto D."/>
            <person name="Vollmers J."/>
            <person name="Rivas-Marin E."/>
            <person name="Kohn T."/>
            <person name="Peeters S.H."/>
            <person name="Heuer A."/>
            <person name="Rast P."/>
            <person name="Oberbeckmann S."/>
            <person name="Bunk B."/>
            <person name="Jeske O."/>
            <person name="Meyerdierks A."/>
            <person name="Storesund J.E."/>
            <person name="Kallscheuer N."/>
            <person name="Luecker S."/>
            <person name="Lage O.M."/>
            <person name="Pohl T."/>
            <person name="Merkel B.J."/>
            <person name="Hornburger P."/>
            <person name="Mueller R.-W."/>
            <person name="Bruemmer F."/>
            <person name="Labrenz M."/>
            <person name="Spormann A.M."/>
            <person name="Op den Camp H."/>
            <person name="Overmann J."/>
            <person name="Amann R."/>
            <person name="Jetten M.S.M."/>
            <person name="Mascher T."/>
            <person name="Medema M.H."/>
            <person name="Devos D.P."/>
            <person name="Kaster A.-K."/>
            <person name="Ovreas L."/>
            <person name="Rohde M."/>
            <person name="Galperin M.Y."/>
            <person name="Jogler C."/>
        </authorList>
    </citation>
    <scope>NUCLEOTIDE SEQUENCE [LARGE SCALE GENOMIC DNA]</scope>
    <source>
        <strain evidence="8 9">Pan189</strain>
    </source>
</reference>
<evidence type="ECO:0000259" key="7">
    <source>
        <dbReference type="Pfam" id="PF08281"/>
    </source>
</evidence>
<feature type="region of interest" description="Disordered" evidence="5">
    <location>
        <begin position="1"/>
        <end position="21"/>
    </location>
</feature>
<dbReference type="Proteomes" id="UP000317318">
    <property type="component" value="Chromosome"/>
</dbReference>
<dbReference type="InterPro" id="IPR007627">
    <property type="entry name" value="RNA_pol_sigma70_r2"/>
</dbReference>
<sequence length="195" mass="22644">MIKSSGMIVPSNERPEAGVSAREDTVHEEFLSMLQRSYHAIYGCVVTLVPDRNDAEDVMQETVIVLWRKFDEYDRSRPFVQWANGVAYNTARSFLRRENYRRGGVALSDGLLRQLSRVRTSCNELLELRQERLRKCLSLLPEEDRELVLVCYRDEVTIAQIAAERQTSPNALYQKLGRIRQRLFECIDRKMKGTA</sequence>
<evidence type="ECO:0000259" key="6">
    <source>
        <dbReference type="Pfam" id="PF04542"/>
    </source>
</evidence>
<dbReference type="SUPFAM" id="SSF88946">
    <property type="entry name" value="Sigma2 domain of RNA polymerase sigma factors"/>
    <property type="match status" value="1"/>
</dbReference>
<dbReference type="Pfam" id="PF04542">
    <property type="entry name" value="Sigma70_r2"/>
    <property type="match status" value="1"/>
</dbReference>
<evidence type="ECO:0000313" key="8">
    <source>
        <dbReference type="EMBL" id="QDT37553.1"/>
    </source>
</evidence>
<evidence type="ECO:0000256" key="3">
    <source>
        <dbReference type="ARBA" id="ARBA00023082"/>
    </source>
</evidence>
<dbReference type="RefSeq" id="WP_145363657.1">
    <property type="nucleotide sequence ID" value="NZ_CP036268.1"/>
</dbReference>
<dbReference type="OrthoDB" id="1918609at2"/>
<accession>A0A517R128</accession>
<evidence type="ECO:0000256" key="4">
    <source>
        <dbReference type="ARBA" id="ARBA00023163"/>
    </source>
</evidence>
<proteinExistence type="inferred from homology"/>
<dbReference type="Pfam" id="PF08281">
    <property type="entry name" value="Sigma70_r4_2"/>
    <property type="match status" value="1"/>
</dbReference>
<dbReference type="InterPro" id="IPR013325">
    <property type="entry name" value="RNA_pol_sigma_r2"/>
</dbReference>
<feature type="domain" description="RNA polymerase sigma-70 region 2" evidence="6">
    <location>
        <begin position="35"/>
        <end position="99"/>
    </location>
</feature>
<dbReference type="InterPro" id="IPR014284">
    <property type="entry name" value="RNA_pol_sigma-70_dom"/>
</dbReference>
<dbReference type="GO" id="GO:0016987">
    <property type="term" value="F:sigma factor activity"/>
    <property type="evidence" value="ECO:0007669"/>
    <property type="project" value="UniProtKB-KW"/>
</dbReference>
<gene>
    <name evidence="8" type="primary">rpoE_3</name>
    <name evidence="8" type="ORF">Pan189_19330</name>
</gene>
<comment type="similarity">
    <text evidence="1">Belongs to the sigma-70 factor family. ECF subfamily.</text>
</comment>
<keyword evidence="2" id="KW-0805">Transcription regulation</keyword>
<keyword evidence="4" id="KW-0804">Transcription</keyword>
<dbReference type="Gene3D" id="1.10.10.10">
    <property type="entry name" value="Winged helix-like DNA-binding domain superfamily/Winged helix DNA-binding domain"/>
    <property type="match status" value="1"/>
</dbReference>
<name>A0A517R128_9PLAN</name>
<dbReference type="NCBIfam" id="TIGR02937">
    <property type="entry name" value="sigma70-ECF"/>
    <property type="match status" value="1"/>
</dbReference>
<evidence type="ECO:0000256" key="1">
    <source>
        <dbReference type="ARBA" id="ARBA00010641"/>
    </source>
</evidence>
<evidence type="ECO:0000256" key="5">
    <source>
        <dbReference type="SAM" id="MobiDB-lite"/>
    </source>
</evidence>
<dbReference type="InterPro" id="IPR013249">
    <property type="entry name" value="RNA_pol_sigma70_r4_t2"/>
</dbReference>
<dbReference type="Gene3D" id="1.10.1740.10">
    <property type="match status" value="1"/>
</dbReference>
<dbReference type="PANTHER" id="PTHR43133:SF51">
    <property type="entry name" value="RNA POLYMERASE SIGMA FACTOR"/>
    <property type="match status" value="1"/>
</dbReference>
<dbReference type="AlphaFoldDB" id="A0A517R128"/>
<dbReference type="EMBL" id="CP036268">
    <property type="protein sequence ID" value="QDT37553.1"/>
    <property type="molecule type" value="Genomic_DNA"/>
</dbReference>
<dbReference type="InterPro" id="IPR036388">
    <property type="entry name" value="WH-like_DNA-bd_sf"/>
</dbReference>
<dbReference type="InterPro" id="IPR013324">
    <property type="entry name" value="RNA_pol_sigma_r3/r4-like"/>
</dbReference>
<keyword evidence="9" id="KW-1185">Reference proteome</keyword>
<dbReference type="PANTHER" id="PTHR43133">
    <property type="entry name" value="RNA POLYMERASE ECF-TYPE SIGMA FACTO"/>
    <property type="match status" value="1"/>
</dbReference>
<protein>
    <submittedName>
        <fullName evidence="8">ECF RNA polymerase sigma-E factor</fullName>
    </submittedName>
</protein>
<dbReference type="InterPro" id="IPR039425">
    <property type="entry name" value="RNA_pol_sigma-70-like"/>
</dbReference>
<dbReference type="NCBIfam" id="TIGR02989">
    <property type="entry name" value="Sig-70_gvs1"/>
    <property type="match status" value="1"/>
</dbReference>
<dbReference type="KEGG" id="svp:Pan189_19330"/>
<feature type="domain" description="RNA polymerase sigma factor 70 region 4 type 2" evidence="7">
    <location>
        <begin position="131"/>
        <end position="183"/>
    </location>
</feature>
<organism evidence="8 9">
    <name type="scientific">Stratiformator vulcanicus</name>
    <dbReference type="NCBI Taxonomy" id="2527980"/>
    <lineage>
        <taxon>Bacteria</taxon>
        <taxon>Pseudomonadati</taxon>
        <taxon>Planctomycetota</taxon>
        <taxon>Planctomycetia</taxon>
        <taxon>Planctomycetales</taxon>
        <taxon>Planctomycetaceae</taxon>
        <taxon>Stratiformator</taxon>
    </lineage>
</organism>
<dbReference type="InterPro" id="IPR014331">
    <property type="entry name" value="RNA_pol_sigma70_ECF_RHOBA"/>
</dbReference>
<evidence type="ECO:0000313" key="9">
    <source>
        <dbReference type="Proteomes" id="UP000317318"/>
    </source>
</evidence>
<evidence type="ECO:0000256" key="2">
    <source>
        <dbReference type="ARBA" id="ARBA00023015"/>
    </source>
</evidence>
<dbReference type="GO" id="GO:0003677">
    <property type="term" value="F:DNA binding"/>
    <property type="evidence" value="ECO:0007669"/>
    <property type="project" value="InterPro"/>
</dbReference>
<keyword evidence="3" id="KW-0731">Sigma factor</keyword>
<dbReference type="SUPFAM" id="SSF88659">
    <property type="entry name" value="Sigma3 and sigma4 domains of RNA polymerase sigma factors"/>
    <property type="match status" value="1"/>
</dbReference>
<dbReference type="GO" id="GO:0006352">
    <property type="term" value="P:DNA-templated transcription initiation"/>
    <property type="evidence" value="ECO:0007669"/>
    <property type="project" value="InterPro"/>
</dbReference>